<proteinExistence type="predicted"/>
<feature type="region of interest" description="Disordered" evidence="1">
    <location>
        <begin position="186"/>
        <end position="239"/>
    </location>
</feature>
<name>A0A565A6U7_PLAVI</name>
<dbReference type="EMBL" id="FLZR02000019">
    <property type="protein sequence ID" value="VUZ99915.1"/>
    <property type="molecule type" value="Genomic_DNA"/>
</dbReference>
<organism evidence="3">
    <name type="scientific">Plasmodium vivax</name>
    <name type="common">malaria parasite P. vivax</name>
    <dbReference type="NCBI Taxonomy" id="5855"/>
    <lineage>
        <taxon>Eukaryota</taxon>
        <taxon>Sar</taxon>
        <taxon>Alveolata</taxon>
        <taxon>Apicomplexa</taxon>
        <taxon>Aconoidasida</taxon>
        <taxon>Haemosporida</taxon>
        <taxon>Plasmodiidae</taxon>
        <taxon>Plasmodium</taxon>
        <taxon>Plasmodium (Plasmodium)</taxon>
    </lineage>
</organism>
<dbReference type="VEuPathDB" id="PlasmoDB:PVP01_0006280"/>
<dbReference type="VEuPathDB" id="PlasmoDB:PVX_071190"/>
<dbReference type="Proteomes" id="UP000220605">
    <property type="component" value="Unassembled WGS sequence"/>
</dbReference>
<dbReference type="OrthoDB" id="389504at2759"/>
<keyword evidence="2" id="KW-0472">Membrane</keyword>
<sequence>MSPPCVHSNNIYLDYKCYTRLKKYFDVYGISREKSDIFDEIIKSANIPTNNNQSNNKILQDLEKHLRGDGVFYEENNDECCKYINFWLNNEIKKQTYPLYNGSNFHIFNDFVKKFNNIKDKSRCLSNLNDIDTKSFGKMSKLYEILTLNNILTHLESKVSNTIKGIEGICTEYKYPLKKIELHKKPEENTQHRTTELAPLPSQALQDEVENQRGRTSTEATQLTLTSSLPSSPELGTITAESGIQPGVETDLHSGRGPGLVREQIREKLKDLIQPKFEQSSTFSREPNELSLEAHSRSVHTGYNTADERYTTERAITPTDGTQSYLETFKGTITGVLGSVDPGPVLGVSGGMGVLFILFKYTPFGSFFGKRRGRFRQIPSFRGLSPGEIPNFHEYGGGYVGYSPMDMPFQGE</sequence>
<feature type="compositionally biased region" description="Basic and acidic residues" evidence="1">
    <location>
        <begin position="186"/>
        <end position="195"/>
    </location>
</feature>
<evidence type="ECO:0000313" key="3">
    <source>
        <dbReference type="EMBL" id="VUZ99915.1"/>
    </source>
</evidence>
<protein>
    <submittedName>
        <fullName evidence="3">VIR protein</fullName>
    </submittedName>
</protein>
<dbReference type="VEuPathDB" id="PlasmoDB:PVPAM_000031500"/>
<evidence type="ECO:0000256" key="1">
    <source>
        <dbReference type="SAM" id="MobiDB-lite"/>
    </source>
</evidence>
<dbReference type="VEuPathDB" id="PlasmoDB:PVW1_000010300"/>
<gene>
    <name evidence="3" type="ORF">PVP01_0006280</name>
</gene>
<reference evidence="3" key="1">
    <citation type="submission" date="2016-07" db="EMBL/GenBank/DDBJ databases">
        <authorList>
            <consortium name="Pathogen Informatics"/>
        </authorList>
    </citation>
    <scope>NUCLEOTIDE SEQUENCE</scope>
</reference>
<feature type="transmembrane region" description="Helical" evidence="2">
    <location>
        <begin position="345"/>
        <end position="368"/>
    </location>
</feature>
<dbReference type="AlphaFoldDB" id="A0A565A6U7"/>
<evidence type="ECO:0000256" key="2">
    <source>
        <dbReference type="SAM" id="Phobius"/>
    </source>
</evidence>
<keyword evidence="2" id="KW-0812">Transmembrane</keyword>
<feature type="compositionally biased region" description="Low complexity" evidence="1">
    <location>
        <begin position="221"/>
        <end position="237"/>
    </location>
</feature>
<keyword evidence="2" id="KW-1133">Transmembrane helix</keyword>
<accession>A0A565A6U7</accession>